<name>S1N5E3_9ENTE</name>
<evidence type="ECO:0000313" key="10">
    <source>
        <dbReference type="EMBL" id="EOW84197.1"/>
    </source>
</evidence>
<evidence type="ECO:0000256" key="4">
    <source>
        <dbReference type="ARBA" id="ARBA00023125"/>
    </source>
</evidence>
<dbReference type="Gene3D" id="1.10.10.10">
    <property type="entry name" value="Winged helix-like DNA-binding domain superfamily/Winged helix DNA-binding domain"/>
    <property type="match status" value="1"/>
</dbReference>
<keyword evidence="2" id="KW-0902">Two-component regulatory system</keyword>
<feature type="modified residue" description="4-aspartylphosphate" evidence="6">
    <location>
        <position position="61"/>
    </location>
</feature>
<evidence type="ECO:0000256" key="7">
    <source>
        <dbReference type="PROSITE-ProRule" id="PRU01091"/>
    </source>
</evidence>
<proteinExistence type="predicted"/>
<evidence type="ECO:0000313" key="11">
    <source>
        <dbReference type="Proteomes" id="UP000014113"/>
    </source>
</evidence>
<dbReference type="PROSITE" id="PS50110">
    <property type="entry name" value="RESPONSE_REGULATORY"/>
    <property type="match status" value="1"/>
</dbReference>
<dbReference type="Pfam" id="PF00486">
    <property type="entry name" value="Trans_reg_C"/>
    <property type="match status" value="1"/>
</dbReference>
<dbReference type="InterPro" id="IPR001867">
    <property type="entry name" value="OmpR/PhoB-type_DNA-bd"/>
</dbReference>
<dbReference type="InterPro" id="IPR001789">
    <property type="entry name" value="Sig_transdc_resp-reg_receiver"/>
</dbReference>
<dbReference type="InterPro" id="IPR039420">
    <property type="entry name" value="WalR-like"/>
</dbReference>
<dbReference type="OrthoDB" id="9790442at2"/>
<dbReference type="GO" id="GO:0005829">
    <property type="term" value="C:cytosol"/>
    <property type="evidence" value="ECO:0007669"/>
    <property type="project" value="TreeGrafter"/>
</dbReference>
<dbReference type="InterPro" id="IPR011006">
    <property type="entry name" value="CheY-like_superfamily"/>
</dbReference>
<feature type="domain" description="Response regulatory" evidence="8">
    <location>
        <begin position="11"/>
        <end position="125"/>
    </location>
</feature>
<keyword evidence="5" id="KW-0804">Transcription</keyword>
<dbReference type="SUPFAM" id="SSF52172">
    <property type="entry name" value="CheY-like"/>
    <property type="match status" value="1"/>
</dbReference>
<keyword evidence="11" id="KW-1185">Reference proteome</keyword>
<dbReference type="PATRIC" id="fig|1121865.3.peg.85"/>
<protein>
    <recommendedName>
        <fullName evidence="12">DNA-binding response regulator</fullName>
    </recommendedName>
</protein>
<dbReference type="eggNOG" id="COG0745">
    <property type="taxonomic scope" value="Bacteria"/>
</dbReference>
<dbReference type="SMART" id="SM00448">
    <property type="entry name" value="REC"/>
    <property type="match status" value="1"/>
</dbReference>
<evidence type="ECO:0000256" key="5">
    <source>
        <dbReference type="ARBA" id="ARBA00023163"/>
    </source>
</evidence>
<dbReference type="RefSeq" id="WP_016182261.1">
    <property type="nucleotide sequence ID" value="NZ_JXKI01000007.1"/>
</dbReference>
<dbReference type="EMBL" id="ASWJ01000004">
    <property type="protein sequence ID" value="EOW84197.1"/>
    <property type="molecule type" value="Genomic_DNA"/>
</dbReference>
<dbReference type="CDD" id="cd17574">
    <property type="entry name" value="REC_OmpR"/>
    <property type="match status" value="1"/>
</dbReference>
<feature type="domain" description="OmpR/PhoB-type" evidence="9">
    <location>
        <begin position="133"/>
        <end position="233"/>
    </location>
</feature>
<dbReference type="GO" id="GO:0000976">
    <property type="term" value="F:transcription cis-regulatory region binding"/>
    <property type="evidence" value="ECO:0007669"/>
    <property type="project" value="TreeGrafter"/>
</dbReference>
<dbReference type="Proteomes" id="UP000014113">
    <property type="component" value="Unassembled WGS sequence"/>
</dbReference>
<dbReference type="PANTHER" id="PTHR48111">
    <property type="entry name" value="REGULATOR OF RPOS"/>
    <property type="match status" value="1"/>
</dbReference>
<keyword evidence="3" id="KW-0805">Transcription regulation</keyword>
<keyword evidence="4 7" id="KW-0238">DNA-binding</keyword>
<dbReference type="InterPro" id="IPR036388">
    <property type="entry name" value="WH-like_DNA-bd_sf"/>
</dbReference>
<dbReference type="CDD" id="cd00383">
    <property type="entry name" value="trans_reg_C"/>
    <property type="match status" value="1"/>
</dbReference>
<evidence type="ECO:0000256" key="2">
    <source>
        <dbReference type="ARBA" id="ARBA00023012"/>
    </source>
</evidence>
<dbReference type="PANTHER" id="PTHR48111:SF40">
    <property type="entry name" value="PHOSPHATE REGULON TRANSCRIPTIONAL REGULATORY PROTEIN PHOB"/>
    <property type="match status" value="1"/>
</dbReference>
<dbReference type="GO" id="GO:0032993">
    <property type="term" value="C:protein-DNA complex"/>
    <property type="evidence" value="ECO:0007669"/>
    <property type="project" value="TreeGrafter"/>
</dbReference>
<dbReference type="AlphaFoldDB" id="S1N5E3"/>
<sequence length="237" mass="27290">MYENKQLYEKKILIVDDDPKLNQTIKQILMLNGFKHLSSAYTLAEALDLWKLTHFDLIILDIMLPDGEGYQLAKYIRQDSDIPIIFLTAKNNPEDEISGLACGADDYITKPFLPKNLIYRITALMNRVYKNCMNSLYLNDTTSIDLTNALVTKNNQEVSLTPTELRILQKLMTNQNQIVSMDSLFDVVWGGNHVGYDKILKVHIRHIREKIEDNPSQPIFLKTIRGLGYKLNVIRSE</sequence>
<evidence type="ECO:0000259" key="8">
    <source>
        <dbReference type="PROSITE" id="PS50110"/>
    </source>
</evidence>
<dbReference type="GO" id="GO:0000156">
    <property type="term" value="F:phosphorelay response regulator activity"/>
    <property type="evidence" value="ECO:0007669"/>
    <property type="project" value="TreeGrafter"/>
</dbReference>
<dbReference type="Gene3D" id="3.40.50.2300">
    <property type="match status" value="1"/>
</dbReference>
<evidence type="ECO:0000256" key="3">
    <source>
        <dbReference type="ARBA" id="ARBA00023015"/>
    </source>
</evidence>
<gene>
    <name evidence="10" type="ORF">I568_00684</name>
</gene>
<evidence type="ECO:0000256" key="6">
    <source>
        <dbReference type="PROSITE-ProRule" id="PRU00169"/>
    </source>
</evidence>
<evidence type="ECO:0000256" key="1">
    <source>
        <dbReference type="ARBA" id="ARBA00022553"/>
    </source>
</evidence>
<dbReference type="PROSITE" id="PS51755">
    <property type="entry name" value="OMPR_PHOB"/>
    <property type="match status" value="1"/>
</dbReference>
<organism evidence="10 11">
    <name type="scientific">Enterococcus columbae DSM 7374 = ATCC 51263</name>
    <dbReference type="NCBI Taxonomy" id="1121865"/>
    <lineage>
        <taxon>Bacteria</taxon>
        <taxon>Bacillati</taxon>
        <taxon>Bacillota</taxon>
        <taxon>Bacilli</taxon>
        <taxon>Lactobacillales</taxon>
        <taxon>Enterococcaceae</taxon>
        <taxon>Enterococcus</taxon>
    </lineage>
</organism>
<dbReference type="Pfam" id="PF00072">
    <property type="entry name" value="Response_reg"/>
    <property type="match status" value="1"/>
</dbReference>
<comment type="caution">
    <text evidence="10">The sequence shown here is derived from an EMBL/GenBank/DDBJ whole genome shotgun (WGS) entry which is preliminary data.</text>
</comment>
<accession>S1N5E3</accession>
<feature type="DNA-binding region" description="OmpR/PhoB-type" evidence="7">
    <location>
        <begin position="133"/>
        <end position="233"/>
    </location>
</feature>
<keyword evidence="1 6" id="KW-0597">Phosphoprotein</keyword>
<dbReference type="STRING" id="1121865.OMW_00090"/>
<reference evidence="10 11" key="1">
    <citation type="submission" date="2013-03" db="EMBL/GenBank/DDBJ databases">
        <title>The Genome Sequence of Enterococcus columbae ATCC_51263 (PacBio/Illumina hybrid assembly).</title>
        <authorList>
            <consortium name="The Broad Institute Genomics Platform"/>
            <consortium name="The Broad Institute Genome Sequencing Center for Infectious Disease"/>
            <person name="Earl A."/>
            <person name="Russ C."/>
            <person name="Gilmore M."/>
            <person name="Surin D."/>
            <person name="Walker B."/>
            <person name="Young S."/>
            <person name="Zeng Q."/>
            <person name="Gargeya S."/>
            <person name="Fitzgerald M."/>
            <person name="Haas B."/>
            <person name="Abouelleil A."/>
            <person name="Allen A.W."/>
            <person name="Alvarado L."/>
            <person name="Arachchi H.M."/>
            <person name="Berlin A.M."/>
            <person name="Chapman S.B."/>
            <person name="Gainer-Dewar J."/>
            <person name="Goldberg J."/>
            <person name="Griggs A."/>
            <person name="Gujja S."/>
            <person name="Hansen M."/>
            <person name="Howarth C."/>
            <person name="Imamovic A."/>
            <person name="Ireland A."/>
            <person name="Larimer J."/>
            <person name="McCowan C."/>
            <person name="Murphy C."/>
            <person name="Pearson M."/>
            <person name="Poon T.W."/>
            <person name="Priest M."/>
            <person name="Roberts A."/>
            <person name="Saif S."/>
            <person name="Shea T."/>
            <person name="Sisk P."/>
            <person name="Sykes S."/>
            <person name="Wortman J."/>
            <person name="Nusbaum C."/>
            <person name="Birren B."/>
        </authorList>
    </citation>
    <scope>NUCLEOTIDE SEQUENCE [LARGE SCALE GENOMIC DNA]</scope>
    <source>
        <strain evidence="10 11">ATCC 51263</strain>
    </source>
</reference>
<evidence type="ECO:0008006" key="12">
    <source>
        <dbReference type="Google" id="ProtNLM"/>
    </source>
</evidence>
<dbReference type="SMART" id="SM00862">
    <property type="entry name" value="Trans_reg_C"/>
    <property type="match status" value="1"/>
</dbReference>
<evidence type="ECO:0000259" key="9">
    <source>
        <dbReference type="PROSITE" id="PS51755"/>
    </source>
</evidence>
<dbReference type="GO" id="GO:0006355">
    <property type="term" value="P:regulation of DNA-templated transcription"/>
    <property type="evidence" value="ECO:0007669"/>
    <property type="project" value="InterPro"/>
</dbReference>